<gene>
    <name evidence="2" type="ORF">SAMN05421642_106127</name>
</gene>
<sequence length="204" mass="21858">MPFFEGVTGAVHYRSWTTAHPRLVLVFLHGLGQNSGNYHRFARVLNAENIDVWAVDHVGHGLTEGELSDASQIGGLADNALQLAEIARSERTGVPMALMGHSLGAATAIAALHKDPDHFVSAVLCGTPTSTTGKASDLNTSTVPLLAMHGVDDRMAPIDAVRAWIPSVPGARLREFENAGHDLLHEKVHRTVSLEAADFLLSYV</sequence>
<reference evidence="3" key="1">
    <citation type="submission" date="2017-06" db="EMBL/GenBank/DDBJ databases">
        <authorList>
            <person name="Varghese N."/>
            <person name="Submissions S."/>
        </authorList>
    </citation>
    <scope>NUCLEOTIDE SEQUENCE [LARGE SCALE GENOMIC DNA]</scope>
    <source>
        <strain evidence="3">JCM 23211</strain>
    </source>
</reference>
<dbReference type="InterPro" id="IPR051044">
    <property type="entry name" value="MAG_DAG_Lipase"/>
</dbReference>
<dbReference type="GO" id="GO:0004177">
    <property type="term" value="F:aminopeptidase activity"/>
    <property type="evidence" value="ECO:0007669"/>
    <property type="project" value="UniProtKB-KW"/>
</dbReference>
<dbReference type="EMBL" id="FZOW01000006">
    <property type="protein sequence ID" value="SNS86712.1"/>
    <property type="molecule type" value="Genomic_DNA"/>
</dbReference>
<dbReference type="RefSeq" id="WP_089246403.1">
    <property type="nucleotide sequence ID" value="NZ_FZOW01000006.1"/>
</dbReference>
<dbReference type="Proteomes" id="UP000198327">
    <property type="component" value="Unassembled WGS sequence"/>
</dbReference>
<dbReference type="Gene3D" id="3.40.50.1820">
    <property type="entry name" value="alpha/beta hydrolase"/>
    <property type="match status" value="2"/>
</dbReference>
<proteinExistence type="predicted"/>
<dbReference type="PANTHER" id="PTHR11614">
    <property type="entry name" value="PHOSPHOLIPASE-RELATED"/>
    <property type="match status" value="1"/>
</dbReference>
<keyword evidence="3" id="KW-1185">Reference proteome</keyword>
<evidence type="ECO:0000313" key="3">
    <source>
        <dbReference type="Proteomes" id="UP000198327"/>
    </source>
</evidence>
<name>A0A239HZV4_9NOCA</name>
<dbReference type="SUPFAM" id="SSF53474">
    <property type="entry name" value="alpha/beta-Hydrolases"/>
    <property type="match status" value="1"/>
</dbReference>
<dbReference type="InterPro" id="IPR022742">
    <property type="entry name" value="Hydrolase_4"/>
</dbReference>
<feature type="domain" description="Serine aminopeptidase S33" evidence="1">
    <location>
        <begin position="20"/>
        <end position="128"/>
    </location>
</feature>
<evidence type="ECO:0000313" key="2">
    <source>
        <dbReference type="EMBL" id="SNS86712.1"/>
    </source>
</evidence>
<dbReference type="InterPro" id="IPR029058">
    <property type="entry name" value="AB_hydrolase_fold"/>
</dbReference>
<keyword evidence="2" id="KW-0378">Hydrolase</keyword>
<organism evidence="2 3">
    <name type="scientific">Rhodococcoides kyotonense</name>
    <dbReference type="NCBI Taxonomy" id="398843"/>
    <lineage>
        <taxon>Bacteria</taxon>
        <taxon>Bacillati</taxon>
        <taxon>Actinomycetota</taxon>
        <taxon>Actinomycetes</taxon>
        <taxon>Mycobacteriales</taxon>
        <taxon>Nocardiaceae</taxon>
        <taxon>Rhodococcoides</taxon>
    </lineage>
</organism>
<keyword evidence="2" id="KW-0031">Aminopeptidase</keyword>
<dbReference type="OrthoDB" id="9806902at2"/>
<dbReference type="AlphaFoldDB" id="A0A239HZV4"/>
<protein>
    <submittedName>
        <fullName evidence="2">Serine aminopeptidase, S33</fullName>
    </submittedName>
</protein>
<dbReference type="STRING" id="398843.A3K89_07270"/>
<dbReference type="Pfam" id="PF12146">
    <property type="entry name" value="Hydrolase_4"/>
    <property type="match status" value="1"/>
</dbReference>
<keyword evidence="2" id="KW-0645">Protease</keyword>
<accession>A0A239HZV4</accession>
<evidence type="ECO:0000259" key="1">
    <source>
        <dbReference type="Pfam" id="PF12146"/>
    </source>
</evidence>